<dbReference type="AlphaFoldDB" id="A0A8K0T4P6"/>
<feature type="compositionally biased region" description="Polar residues" evidence="1">
    <location>
        <begin position="213"/>
        <end position="225"/>
    </location>
</feature>
<feature type="compositionally biased region" description="Polar residues" evidence="1">
    <location>
        <begin position="281"/>
        <end position="294"/>
    </location>
</feature>
<dbReference type="FunFam" id="1.10.8.270:FF:000026">
    <property type="entry name" value="TBC (Tre-2/Bub2/Cdc16) domain family"/>
    <property type="match status" value="1"/>
</dbReference>
<comment type="caution">
    <text evidence="3">The sequence shown here is derived from an EMBL/GenBank/DDBJ whole genome shotgun (WGS) entry which is preliminary data.</text>
</comment>
<dbReference type="InterPro" id="IPR050302">
    <property type="entry name" value="Rab_GAP_TBC_domain"/>
</dbReference>
<reference evidence="3" key="1">
    <citation type="journal article" date="2021" name="Nat. Commun.">
        <title>Genetic determinants of endophytism in the Arabidopsis root mycobiome.</title>
        <authorList>
            <person name="Mesny F."/>
            <person name="Miyauchi S."/>
            <person name="Thiergart T."/>
            <person name="Pickel B."/>
            <person name="Atanasova L."/>
            <person name="Karlsson M."/>
            <person name="Huettel B."/>
            <person name="Barry K.W."/>
            <person name="Haridas S."/>
            <person name="Chen C."/>
            <person name="Bauer D."/>
            <person name="Andreopoulos W."/>
            <person name="Pangilinan J."/>
            <person name="LaButti K."/>
            <person name="Riley R."/>
            <person name="Lipzen A."/>
            <person name="Clum A."/>
            <person name="Drula E."/>
            <person name="Henrissat B."/>
            <person name="Kohler A."/>
            <person name="Grigoriev I.V."/>
            <person name="Martin F.M."/>
            <person name="Hacquard S."/>
        </authorList>
    </citation>
    <scope>NUCLEOTIDE SEQUENCE</scope>
    <source>
        <strain evidence="3">MPI-CAGE-AT-0016</strain>
    </source>
</reference>
<dbReference type="SUPFAM" id="SSF47923">
    <property type="entry name" value="Ypt/Rab-GAP domain of gyp1p"/>
    <property type="match status" value="2"/>
</dbReference>
<name>A0A8K0T4P6_9PEZI</name>
<feature type="compositionally biased region" description="Basic and acidic residues" evidence="1">
    <location>
        <begin position="438"/>
        <end position="450"/>
    </location>
</feature>
<feature type="region of interest" description="Disordered" evidence="1">
    <location>
        <begin position="865"/>
        <end position="910"/>
    </location>
</feature>
<protein>
    <submittedName>
        <fullName evidence="3">TBC domain-containing protein</fullName>
    </submittedName>
</protein>
<organism evidence="3 4">
    <name type="scientific">Plectosphaerella cucumerina</name>
    <dbReference type="NCBI Taxonomy" id="40658"/>
    <lineage>
        <taxon>Eukaryota</taxon>
        <taxon>Fungi</taxon>
        <taxon>Dikarya</taxon>
        <taxon>Ascomycota</taxon>
        <taxon>Pezizomycotina</taxon>
        <taxon>Sordariomycetes</taxon>
        <taxon>Hypocreomycetidae</taxon>
        <taxon>Glomerellales</taxon>
        <taxon>Plectosphaerellaceae</taxon>
        <taxon>Plectosphaerella</taxon>
    </lineage>
</organism>
<dbReference type="EMBL" id="JAGPXD010000007">
    <property type="protein sequence ID" value="KAH7347516.1"/>
    <property type="molecule type" value="Genomic_DNA"/>
</dbReference>
<dbReference type="GO" id="GO:0005096">
    <property type="term" value="F:GTPase activator activity"/>
    <property type="evidence" value="ECO:0007669"/>
    <property type="project" value="TreeGrafter"/>
</dbReference>
<dbReference type="Pfam" id="PF00566">
    <property type="entry name" value="RabGAP-TBC"/>
    <property type="match status" value="1"/>
</dbReference>
<feature type="region of interest" description="Disordered" evidence="1">
    <location>
        <begin position="127"/>
        <end position="189"/>
    </location>
</feature>
<evidence type="ECO:0000313" key="3">
    <source>
        <dbReference type="EMBL" id="KAH7347516.1"/>
    </source>
</evidence>
<proteinExistence type="predicted"/>
<gene>
    <name evidence="3" type="ORF">B0T11DRAFT_247890</name>
</gene>
<dbReference type="InterPro" id="IPR035969">
    <property type="entry name" value="Rab-GAP_TBC_sf"/>
</dbReference>
<feature type="compositionally biased region" description="Low complexity" evidence="1">
    <location>
        <begin position="226"/>
        <end position="245"/>
    </location>
</feature>
<dbReference type="GO" id="GO:0031267">
    <property type="term" value="F:small GTPase binding"/>
    <property type="evidence" value="ECO:0007669"/>
    <property type="project" value="TreeGrafter"/>
</dbReference>
<sequence length="910" mass="99579">MIATDLAQRDAQIALLRRKADERERALRKIIIECGLSNLELETRLRTIETETRAGRPGNPRAESGLTDLMSDAMQDTVSFNAYGQNDMDATIRGSSTSLATANGSNKGTLRGWKDFLWGGSTRNRSLAGSVSGDDKPQPPVVRANSVAERRPGLQDDLFSPPSADDASVRSASRASSIHSGPPGVRKTSMASSLMRLVAGGAINTRENDSIRGRSSSASIPQQANTIRESSAASSRTAQSTRSVSIQGGPKALMAMRRAPAAVAPPTAAARAINHDRWDTMGSSPPNPSSSRQESYGPVEMDAILPPESQPPTLSHMYRNYGHSEFLTDSFGFIYDQRRKKRQRDAAQMARHIKKGSRSEMLTNGRSGISPALIDDAPNPITEERAESPSSTEGRAEEEKPKRWQDYLKLATFPTELLSHTPTIGASSLEVLEGTDLGKDDAASKDDATEPAKSPGLITTDERGFVPVASTTTSVAELDAAPPVESETPVVTSNREDSEPVRLLLQHMSELHDSLQRERTVRWNEFLRKVRAERKRDGEAAAAAALAAAEARFERPSVLLPEASLADGELIGITGLGIKGKVGRAKQSELRSLVLGGIPVAYRAKIWSECSGASTLRVPGYYQDIVARSDEQDDANIVSQIQMDINRTLTDNIFFRKGPGVSKLNEVLVAYARRNPDVGYCQGMNLIAANLLLIMPSAEEAFWVLASIVENILPGGYYDHSLLTSRADQQVLRRYVAEVLPRLSAHLEELSIELEALTFQWFLSVFTDLLCAEALFRVWDVVLCMGEGSTFLFQVALALLKLNEPQLLRCEVPAAVYTYINHQMTNHAISIDNMIKASDALRRVVRREDVEARREEAIQAEKELAKAREEANEARKRAKSVSSQASKQVDVAPEGGEAQQQQEQQQQQQE</sequence>
<feature type="compositionally biased region" description="Low complexity" evidence="1">
    <location>
        <begin position="160"/>
        <end position="177"/>
    </location>
</feature>
<dbReference type="PANTHER" id="PTHR47219">
    <property type="entry name" value="RAB GTPASE-ACTIVATING PROTEIN 1-LIKE"/>
    <property type="match status" value="1"/>
</dbReference>
<keyword evidence="4" id="KW-1185">Reference proteome</keyword>
<feature type="region of interest" description="Disordered" evidence="1">
    <location>
        <begin position="277"/>
        <end position="296"/>
    </location>
</feature>
<feature type="compositionally biased region" description="Basic and acidic residues" evidence="1">
    <location>
        <begin position="394"/>
        <end position="403"/>
    </location>
</feature>
<feature type="region of interest" description="Disordered" evidence="1">
    <location>
        <begin position="342"/>
        <end position="403"/>
    </location>
</feature>
<dbReference type="InterPro" id="IPR000195">
    <property type="entry name" value="Rab-GAP-TBC_dom"/>
</dbReference>
<feature type="compositionally biased region" description="Low complexity" evidence="1">
    <location>
        <begin position="899"/>
        <end position="910"/>
    </location>
</feature>
<dbReference type="Gene3D" id="1.10.472.80">
    <property type="entry name" value="Ypt/Rab-GAP domain of gyp1p, domain 3"/>
    <property type="match status" value="1"/>
</dbReference>
<feature type="region of interest" description="Disordered" evidence="1">
    <location>
        <begin position="438"/>
        <end position="459"/>
    </location>
</feature>
<evidence type="ECO:0000259" key="2">
    <source>
        <dbReference type="PROSITE" id="PS50086"/>
    </source>
</evidence>
<evidence type="ECO:0000256" key="1">
    <source>
        <dbReference type="SAM" id="MobiDB-lite"/>
    </source>
</evidence>
<feature type="domain" description="Rab-GAP TBC" evidence="2">
    <location>
        <begin position="597"/>
        <end position="786"/>
    </location>
</feature>
<dbReference type="PANTHER" id="PTHR47219:SF20">
    <property type="entry name" value="TBC1 DOMAIN FAMILY MEMBER 2B"/>
    <property type="match status" value="1"/>
</dbReference>
<dbReference type="OrthoDB" id="294251at2759"/>
<evidence type="ECO:0000313" key="4">
    <source>
        <dbReference type="Proteomes" id="UP000813385"/>
    </source>
</evidence>
<dbReference type="Gene3D" id="1.10.8.270">
    <property type="entry name" value="putative rabgap domain of human tbc1 domain family member 14 like domains"/>
    <property type="match status" value="1"/>
</dbReference>
<feature type="compositionally biased region" description="Basic and acidic residues" evidence="1">
    <location>
        <begin position="865"/>
        <end position="875"/>
    </location>
</feature>
<feature type="region of interest" description="Disordered" evidence="1">
    <location>
        <begin position="205"/>
        <end position="247"/>
    </location>
</feature>
<dbReference type="SMART" id="SM00164">
    <property type="entry name" value="TBC"/>
    <property type="match status" value="1"/>
</dbReference>
<dbReference type="FunFam" id="1.10.472.80:FF:000046">
    <property type="entry name" value="TBC domain-containing protein"/>
    <property type="match status" value="1"/>
</dbReference>
<dbReference type="Proteomes" id="UP000813385">
    <property type="component" value="Unassembled WGS sequence"/>
</dbReference>
<dbReference type="PROSITE" id="PS50086">
    <property type="entry name" value="TBC_RABGAP"/>
    <property type="match status" value="1"/>
</dbReference>
<accession>A0A8K0T4P6</accession>